<dbReference type="EMBL" id="BAAALG010000011">
    <property type="protein sequence ID" value="GAA1106298.1"/>
    <property type="molecule type" value="Genomic_DNA"/>
</dbReference>
<keyword evidence="3" id="KW-1185">Reference proteome</keyword>
<evidence type="ECO:0000313" key="2">
    <source>
        <dbReference type="EMBL" id="GAA1106298.1"/>
    </source>
</evidence>
<proteinExistence type="predicted"/>
<organism evidence="2 3">
    <name type="scientific">Nocardioides dubius</name>
    <dbReference type="NCBI Taxonomy" id="317019"/>
    <lineage>
        <taxon>Bacteria</taxon>
        <taxon>Bacillati</taxon>
        <taxon>Actinomycetota</taxon>
        <taxon>Actinomycetes</taxon>
        <taxon>Propionibacteriales</taxon>
        <taxon>Nocardioidaceae</taxon>
        <taxon>Nocardioides</taxon>
    </lineage>
</organism>
<dbReference type="RefSeq" id="WP_343995360.1">
    <property type="nucleotide sequence ID" value="NZ_BAAALG010000011.1"/>
</dbReference>
<dbReference type="InterPro" id="IPR034139">
    <property type="entry name" value="TOPRIM_OLD"/>
</dbReference>
<comment type="caution">
    <text evidence="2">The sequence shown here is derived from an EMBL/GenBank/DDBJ whole genome shotgun (WGS) entry which is preliminary data.</text>
</comment>
<gene>
    <name evidence="2" type="ORF">GCM10009668_27410</name>
</gene>
<feature type="domain" description="OLD protein-like TOPRIM" evidence="1">
    <location>
        <begin position="7"/>
        <end position="49"/>
    </location>
</feature>
<evidence type="ECO:0000259" key="1">
    <source>
        <dbReference type="Pfam" id="PF20469"/>
    </source>
</evidence>
<accession>A0ABN1TXL7</accession>
<protein>
    <recommendedName>
        <fullName evidence="1">OLD protein-like TOPRIM domain-containing protein</fullName>
    </recommendedName>
</protein>
<reference evidence="2 3" key="1">
    <citation type="journal article" date="2019" name="Int. J. Syst. Evol. Microbiol.">
        <title>The Global Catalogue of Microorganisms (GCM) 10K type strain sequencing project: providing services to taxonomists for standard genome sequencing and annotation.</title>
        <authorList>
            <consortium name="The Broad Institute Genomics Platform"/>
            <consortium name="The Broad Institute Genome Sequencing Center for Infectious Disease"/>
            <person name="Wu L."/>
            <person name="Ma J."/>
        </authorList>
    </citation>
    <scope>NUCLEOTIDE SEQUENCE [LARGE SCALE GENOMIC DNA]</scope>
    <source>
        <strain evidence="2 3">JCM 13008</strain>
    </source>
</reference>
<dbReference type="Pfam" id="PF20469">
    <property type="entry name" value="OLD-like_TOPRIM"/>
    <property type="match status" value="1"/>
</dbReference>
<name>A0ABN1TXL7_9ACTN</name>
<sequence>MPRPITILVEGESDRAAVETLAPRFGVDLEAEQITVHVINGAGNFRAAIAESVAQGHRVGGLYDEGEERYVAGALNRQMGEDLTRQGFFACRRDLEEELIRATGVAGVTAILEAKNDLKGFRQFQAQEAHSSEQADEQLRRYVSANGARKREYAARMAEEVPFEDVPEPMTGLINWIWAAG</sequence>
<dbReference type="Proteomes" id="UP001501581">
    <property type="component" value="Unassembled WGS sequence"/>
</dbReference>
<evidence type="ECO:0000313" key="3">
    <source>
        <dbReference type="Proteomes" id="UP001501581"/>
    </source>
</evidence>